<evidence type="ECO:0000256" key="1">
    <source>
        <dbReference type="ARBA" id="ARBA00004196"/>
    </source>
</evidence>
<dbReference type="InterPro" id="IPR035992">
    <property type="entry name" value="Ricin_B-like_lectins"/>
</dbReference>
<evidence type="ECO:0000256" key="5">
    <source>
        <dbReference type="SAM" id="SignalP"/>
    </source>
</evidence>
<dbReference type="CDD" id="cd00146">
    <property type="entry name" value="PKD"/>
    <property type="match status" value="1"/>
</dbReference>
<feature type="domain" description="Ricin B lectin" evidence="6">
    <location>
        <begin position="235"/>
        <end position="319"/>
    </location>
</feature>
<dbReference type="PANTHER" id="PTHR31018:SF3">
    <property type="entry name" value="RECEPTOR PROTEIN-TYROSINE KINASE"/>
    <property type="match status" value="1"/>
</dbReference>
<name>A0A1G9TPH5_9BACT</name>
<dbReference type="SUPFAM" id="SSF52058">
    <property type="entry name" value="L domain-like"/>
    <property type="match status" value="1"/>
</dbReference>
<dbReference type="GO" id="GO:0030313">
    <property type="term" value="C:cell envelope"/>
    <property type="evidence" value="ECO:0007669"/>
    <property type="project" value="UniProtKB-SubCell"/>
</dbReference>
<proteinExistence type="predicted"/>
<keyword evidence="3" id="KW-0325">Glycoprotein</keyword>
<keyword evidence="8" id="KW-1185">Reference proteome</keyword>
<dbReference type="InterPro" id="IPR013783">
    <property type="entry name" value="Ig-like_fold"/>
</dbReference>
<dbReference type="Gene3D" id="2.60.120.260">
    <property type="entry name" value="Galactose-binding domain-like"/>
    <property type="match status" value="3"/>
</dbReference>
<dbReference type="SUPFAM" id="SSF50370">
    <property type="entry name" value="Ricin B-like lectins"/>
    <property type="match status" value="2"/>
</dbReference>
<dbReference type="InterPro" id="IPR000772">
    <property type="entry name" value="Ricin_B_lectin"/>
</dbReference>
<protein>
    <submittedName>
        <fullName evidence="7">Por secretion system C-terminal sorting domain-containing protein</fullName>
    </submittedName>
</protein>
<dbReference type="PANTHER" id="PTHR31018">
    <property type="entry name" value="SPORULATION-SPECIFIC PROTEIN-RELATED"/>
    <property type="match status" value="1"/>
</dbReference>
<evidence type="ECO:0000256" key="4">
    <source>
        <dbReference type="SAM" id="MobiDB-lite"/>
    </source>
</evidence>
<dbReference type="InterPro" id="IPR008979">
    <property type="entry name" value="Galactose-bd-like_sf"/>
</dbReference>
<feature type="region of interest" description="Disordered" evidence="4">
    <location>
        <begin position="766"/>
        <end position="787"/>
    </location>
</feature>
<keyword evidence="2 5" id="KW-0732">Signal</keyword>
<dbReference type="Proteomes" id="UP000198510">
    <property type="component" value="Unassembled WGS sequence"/>
</dbReference>
<dbReference type="STRING" id="1075417.SAMN05421823_11479"/>
<feature type="chain" id="PRO_5011781852" evidence="5">
    <location>
        <begin position="26"/>
        <end position="1681"/>
    </location>
</feature>
<dbReference type="EMBL" id="FNFO01000014">
    <property type="protein sequence ID" value="SDM49603.1"/>
    <property type="molecule type" value="Genomic_DNA"/>
</dbReference>
<evidence type="ECO:0000259" key="6">
    <source>
        <dbReference type="Pfam" id="PF14200"/>
    </source>
</evidence>
<evidence type="ECO:0000256" key="2">
    <source>
        <dbReference type="ARBA" id="ARBA00022729"/>
    </source>
</evidence>
<dbReference type="InterPro" id="IPR051648">
    <property type="entry name" value="CWI-Assembly_Regulator"/>
</dbReference>
<dbReference type="InterPro" id="IPR035986">
    <property type="entry name" value="PKD_dom_sf"/>
</dbReference>
<feature type="signal peptide" evidence="5">
    <location>
        <begin position="1"/>
        <end position="25"/>
    </location>
</feature>
<comment type="subcellular location">
    <subcellularLocation>
        <location evidence="1">Cell envelope</location>
    </subcellularLocation>
</comment>
<organism evidence="7 8">
    <name type="scientific">Catalinimonas alkaloidigena</name>
    <dbReference type="NCBI Taxonomy" id="1075417"/>
    <lineage>
        <taxon>Bacteria</taxon>
        <taxon>Pseudomonadati</taxon>
        <taxon>Bacteroidota</taxon>
        <taxon>Cytophagia</taxon>
        <taxon>Cytophagales</taxon>
        <taxon>Catalimonadaceae</taxon>
        <taxon>Catalinimonas</taxon>
    </lineage>
</organism>
<evidence type="ECO:0000313" key="7">
    <source>
        <dbReference type="EMBL" id="SDM49603.1"/>
    </source>
</evidence>
<gene>
    <name evidence="7" type="ORF">SAMN05421823_11479</name>
</gene>
<dbReference type="InterPro" id="IPR026444">
    <property type="entry name" value="Secre_tail"/>
</dbReference>
<evidence type="ECO:0000256" key="3">
    <source>
        <dbReference type="ARBA" id="ARBA00023180"/>
    </source>
</evidence>
<dbReference type="Gene3D" id="2.80.10.50">
    <property type="match status" value="1"/>
</dbReference>
<dbReference type="Pfam" id="PF14200">
    <property type="entry name" value="RicinB_lectin_2"/>
    <property type="match status" value="1"/>
</dbReference>
<dbReference type="SUPFAM" id="SSF49299">
    <property type="entry name" value="PKD domain"/>
    <property type="match status" value="1"/>
</dbReference>
<evidence type="ECO:0000313" key="8">
    <source>
        <dbReference type="Proteomes" id="UP000198510"/>
    </source>
</evidence>
<dbReference type="Gene3D" id="2.60.40.10">
    <property type="entry name" value="Immunoglobulins"/>
    <property type="match status" value="1"/>
</dbReference>
<dbReference type="SUPFAM" id="SSF49785">
    <property type="entry name" value="Galactose-binding domain-like"/>
    <property type="match status" value="1"/>
</dbReference>
<reference evidence="7 8" key="1">
    <citation type="submission" date="2016-10" db="EMBL/GenBank/DDBJ databases">
        <authorList>
            <person name="de Groot N.N."/>
        </authorList>
    </citation>
    <scope>NUCLEOTIDE SEQUENCE [LARGE SCALE GENOMIC DNA]</scope>
    <source>
        <strain evidence="7 8">DSM 25186</strain>
    </source>
</reference>
<dbReference type="NCBIfam" id="TIGR04183">
    <property type="entry name" value="Por_Secre_tail"/>
    <property type="match status" value="1"/>
</dbReference>
<dbReference type="Gene3D" id="3.80.10.10">
    <property type="entry name" value="Ribonuclease Inhibitor"/>
    <property type="match status" value="1"/>
</dbReference>
<dbReference type="RefSeq" id="WP_089687966.1">
    <property type="nucleotide sequence ID" value="NZ_FNFO01000014.1"/>
</dbReference>
<sequence length="1681" mass="181716">MRHFFSFCALTAVLVFGSGIPGVQAQWVDSGFSNDFKQPTKAKLVNKAWWITNQATGAMISTNGDKVVVQSALDYEHSSQFVIEAALDEEGESDKQWFYIRHAKSGKYLTLVSDQSGHPIVLRDKQESHYQHFRLLPFDVTTGWPSIKPRIGTNLRVTVNTTTGIVFARTFTPGPGGIYANDEQQFTFTQAIPTSAVTRYVLMGINNGDYISDLGEKVNGAPVKHILESDLSCMWLFIYVRNDGYNNYYHIRNYLTGQYLSAPSDAAGAALMTVDSTHLNARSVWKLEPDEFTIKLKNEATGYYMSSRGEAASGHPIYQTVVTTAGVRWHLVRNDVADMVPKEGDFAHLNQADTYAPHLYNPSNCSLKQEELLYYIGLPRNVLLYPLVRQALAQLDRYDYGPGTSNVDYALANFKPTNPGHRVEVAYAVRQYVLRYLVNKPRASWTEAERTLVVYLEQEAGRLRLEYAKALNDAWTAFIQGHVGGTMSDLLEIPNPTDFTPPAPYHAAGAQITLMEQYARATRTFGYTNQGLVSLGGSVAAAGATALVLTTLMNATAFTSAAYASALSNFTLVTSNLEFFSTPQQIASAATQLSLATTAQSNASAVASAISSVSSAVAVVAVVAMASMILSQQVIAVRNLTDYKDAIALKTLRAGQPVWVDQIMKGTNELDRIGLLQDLDVILGAPNLYREWEETYGGGIEEPRLPNFDGCGFPPVFFVLYSFSGSKQNETARLEWVVGAENSLASYIIEDSVAGAGGTFQPVATKPATGLTPGSSSERTLTHRLDLPPPAPGTHFYRLRYTGTNYVTPYTVKITITPPPVCSGDVTLVTQAQVDAFTCGEVTGNLTIFGNLITDLRPLRRLKKVGGTLQINGTQLTSLEGLDNITSVGNLTIQNNPLLASLTGLAHMAPLAPDNEVTILNNLKLTDLTGLKKVTSGKSARLIILANASLTSLAGLDSLDQSKVVVADNDGLTDISALQQAPHLTSLTLSGNASLATCCVVQQFANADDFTISNNAAGCSSLAEITTACAPPPTNIAPQADAGPDQTVGAGPNGRASVTLDGSGSSDEDGTLIRYVWKKDTTTLATGVNPTLELAEGLHTLVLTVTDDQGAADSDEVSITVAPYTPPPAETALWLEAECAEVGSHWLAGSADDASEGKYVTMQNRYGSAPGGQAAARVRFSFQVDEAGTYHVFGRVRTVSSNHNSFWLRINGGDWVLWGLPVSSAFFWTEIKQGAIALPAGTNTIDVEYREPSTYLDKLVITPSATPPAGLGETALNCSTPPPPPPVTKQYWLEAECAQVGNHWQPGNAVDASESQYVTMLNRYGSAPSGQAANRVRFTVEIETTGTYHIFGRVKAISSSHNSFWVRINNENWMQWGVPVSSAFFWTEIKQGAVALPAGTNTIDVEYREPRTYLDKLVVTSETEAPTGLGGIALNCSTPPPPPPVASEDVWLEAECAQGGTQWTEVASSLASNGSIMTRQGSALYTPSDQVADRLRFQFILDQAGQYYLFGRIRAMTTNRNSFWVRINGGEWMLWEQSPTGTGYTWYPKDGGAFALAAGVNTLDIGYREPNTNLDKLYLSTQSSAPSGYGVTASNCQSSRKAGTTRPAANVASWQVYPNPVATHLNIAWEGTHTVRLYNTLGVVVGEWRMTDQAVLPVAFLPTGVYYLQSEGQPTQKLVKP</sequence>
<dbReference type="Pfam" id="PF22352">
    <property type="entry name" value="K319L-like_PKD"/>
    <property type="match status" value="1"/>
</dbReference>
<accession>A0A1G9TPH5</accession>
<feature type="region of interest" description="Disordered" evidence="4">
    <location>
        <begin position="1034"/>
        <end position="1066"/>
    </location>
</feature>
<dbReference type="CDD" id="cd02795">
    <property type="entry name" value="CBM6-CBM35-CBM36_like"/>
    <property type="match status" value="1"/>
</dbReference>
<dbReference type="InterPro" id="IPR032675">
    <property type="entry name" value="LRR_dom_sf"/>
</dbReference>